<feature type="transmembrane region" description="Helical" evidence="2">
    <location>
        <begin position="39"/>
        <end position="64"/>
    </location>
</feature>
<evidence type="ECO:0000313" key="4">
    <source>
        <dbReference type="Proteomes" id="UP000430692"/>
    </source>
</evidence>
<evidence type="ECO:0000313" key="3">
    <source>
        <dbReference type="EMBL" id="MXQ54765.1"/>
    </source>
</evidence>
<comment type="subcellular location">
    <subcellularLocation>
        <location evidence="1">Cell membrane</location>
        <topology evidence="1">Multi-pass membrane protein</topology>
    </subcellularLocation>
</comment>
<feature type="transmembrane region" description="Helical" evidence="2">
    <location>
        <begin position="402"/>
        <end position="420"/>
    </location>
</feature>
<evidence type="ECO:0000256" key="1">
    <source>
        <dbReference type="ARBA" id="ARBA00004651"/>
    </source>
</evidence>
<protein>
    <submittedName>
        <fullName evidence="3">MFS transporter</fullName>
    </submittedName>
</protein>
<feature type="transmembrane region" description="Helical" evidence="2">
    <location>
        <begin position="321"/>
        <end position="346"/>
    </location>
</feature>
<sequence>MNYRVARLLVAVLLVSLSYWWIFVRRINHHFAWKNRDSVGAMAVTVAFLGANGFLNISLVWLLVRRGLGNEVEVSFFFFVTSFLALITFPITGNWTKRRNPRKAMKVFLPLWLATPVLYSNVDQLWSLIVVRVLQETLAGGIHVAVSVQSNQSIPERHRREAVSFSLVVEFTFISGLTLLAAWLLDLPSLLWWAGIPLFFGLLTLLIVTVWLRDVYVPLGEQKQTRKNKFHEVRALRVKLNLRTLRVLPWEDIIRYTFLSSIPLTAALYGRYLPLVVPGMEGAILLSLQSITSAVSGWMVIRATRRWSDNKLIQLVHGIQLVSLLALWCLSEVMPVMITVSMLLGWSVTAYIVGTVQGLYNKASEEEKGKQSVLNLLPTKLQAPIGHLGSERLAKKWDENSVWWIVIPQHVFAIAFYQFIQRKKR</sequence>
<dbReference type="EMBL" id="WUUL01000009">
    <property type="protein sequence ID" value="MXQ54765.1"/>
    <property type="molecule type" value="Genomic_DNA"/>
</dbReference>
<organism evidence="3 4">
    <name type="scientific">Shimazuella alba</name>
    <dbReference type="NCBI Taxonomy" id="2690964"/>
    <lineage>
        <taxon>Bacteria</taxon>
        <taxon>Bacillati</taxon>
        <taxon>Bacillota</taxon>
        <taxon>Bacilli</taxon>
        <taxon>Bacillales</taxon>
        <taxon>Thermoactinomycetaceae</taxon>
        <taxon>Shimazuella</taxon>
    </lineage>
</organism>
<dbReference type="Proteomes" id="UP000430692">
    <property type="component" value="Unassembled WGS sequence"/>
</dbReference>
<dbReference type="GO" id="GO:0005886">
    <property type="term" value="C:plasma membrane"/>
    <property type="evidence" value="ECO:0007669"/>
    <property type="project" value="UniProtKB-SubCell"/>
</dbReference>
<feature type="transmembrane region" description="Helical" evidence="2">
    <location>
        <begin position="162"/>
        <end position="184"/>
    </location>
</feature>
<feature type="transmembrane region" description="Helical" evidence="2">
    <location>
        <begin position="190"/>
        <end position="212"/>
    </location>
</feature>
<dbReference type="InterPro" id="IPR011701">
    <property type="entry name" value="MFS"/>
</dbReference>
<dbReference type="AlphaFoldDB" id="A0A6I4VXR9"/>
<keyword evidence="2" id="KW-0472">Membrane</keyword>
<feature type="transmembrane region" description="Helical" evidence="2">
    <location>
        <begin position="6"/>
        <end position="27"/>
    </location>
</feature>
<comment type="caution">
    <text evidence="3">The sequence shown here is derived from an EMBL/GenBank/DDBJ whole genome shotgun (WGS) entry which is preliminary data.</text>
</comment>
<feature type="transmembrane region" description="Helical" evidence="2">
    <location>
        <begin position="76"/>
        <end position="96"/>
    </location>
</feature>
<proteinExistence type="predicted"/>
<dbReference type="RefSeq" id="WP_160802116.1">
    <property type="nucleotide sequence ID" value="NZ_WUUL01000009.1"/>
</dbReference>
<keyword evidence="2" id="KW-0812">Transmembrane</keyword>
<dbReference type="Pfam" id="PF07690">
    <property type="entry name" value="MFS_1"/>
    <property type="match status" value="1"/>
</dbReference>
<gene>
    <name evidence="3" type="ORF">GSM42_13785</name>
</gene>
<reference evidence="3 4" key="1">
    <citation type="submission" date="2019-12" db="EMBL/GenBank/DDBJ databases">
        <title>Whole-genome analyses of novel actinobacteria.</title>
        <authorList>
            <person name="Sahin N."/>
            <person name="Saygin H."/>
        </authorList>
    </citation>
    <scope>NUCLEOTIDE SEQUENCE [LARGE SCALE GENOMIC DNA]</scope>
    <source>
        <strain evidence="3 4">KC615</strain>
    </source>
</reference>
<feature type="transmembrane region" description="Helical" evidence="2">
    <location>
        <begin position="253"/>
        <end position="270"/>
    </location>
</feature>
<evidence type="ECO:0000256" key="2">
    <source>
        <dbReference type="SAM" id="Phobius"/>
    </source>
</evidence>
<accession>A0A6I4VXR9</accession>
<dbReference type="InterPro" id="IPR036259">
    <property type="entry name" value="MFS_trans_sf"/>
</dbReference>
<feature type="transmembrane region" description="Helical" evidence="2">
    <location>
        <begin position="282"/>
        <end position="301"/>
    </location>
</feature>
<name>A0A6I4VXR9_9BACL</name>
<keyword evidence="4" id="KW-1185">Reference proteome</keyword>
<dbReference type="GO" id="GO:0022857">
    <property type="term" value="F:transmembrane transporter activity"/>
    <property type="evidence" value="ECO:0007669"/>
    <property type="project" value="InterPro"/>
</dbReference>
<dbReference type="SUPFAM" id="SSF103473">
    <property type="entry name" value="MFS general substrate transporter"/>
    <property type="match status" value="1"/>
</dbReference>
<keyword evidence="2" id="KW-1133">Transmembrane helix</keyword>
<dbReference type="Gene3D" id="1.20.1250.20">
    <property type="entry name" value="MFS general substrate transporter like domains"/>
    <property type="match status" value="1"/>
</dbReference>